<proteinExistence type="predicted"/>
<feature type="compositionally biased region" description="Basic and acidic residues" evidence="1">
    <location>
        <begin position="34"/>
        <end position="43"/>
    </location>
</feature>
<accession>A0ABQ5Q902</accession>
<protein>
    <submittedName>
        <fullName evidence="2">Uncharacterized protein</fullName>
    </submittedName>
</protein>
<evidence type="ECO:0000313" key="3">
    <source>
        <dbReference type="Proteomes" id="UP001165089"/>
    </source>
</evidence>
<name>A0ABQ5Q902_9BACT</name>
<dbReference type="EMBL" id="BSDD01000006">
    <property type="protein sequence ID" value="GLH71304.1"/>
    <property type="molecule type" value="Genomic_DNA"/>
</dbReference>
<dbReference type="Proteomes" id="UP001165089">
    <property type="component" value="Unassembled WGS sequence"/>
</dbReference>
<feature type="compositionally biased region" description="Polar residues" evidence="1">
    <location>
        <begin position="45"/>
        <end position="54"/>
    </location>
</feature>
<feature type="compositionally biased region" description="Polar residues" evidence="1">
    <location>
        <begin position="1"/>
        <end position="20"/>
    </location>
</feature>
<dbReference type="RefSeq" id="WP_285727465.1">
    <property type="nucleotide sequence ID" value="NZ_BSDD01000006.1"/>
</dbReference>
<gene>
    <name evidence="2" type="ORF">GETHPA_28370</name>
</gene>
<keyword evidence="3" id="KW-1185">Reference proteome</keyword>
<reference evidence="2 3" key="1">
    <citation type="journal article" date="2023" name="Antonie Van Leeuwenhoek">
        <title>Mesoterricola silvestris gen. nov., sp. nov., Mesoterricola sediminis sp. nov., Geothrix oryzae sp. nov., Geothrix edaphica sp. nov., Geothrix rubra sp. nov., and Geothrix limicola sp. nov., six novel members of Acidobacteriota isolated from soils.</title>
        <authorList>
            <person name="Itoh H."/>
            <person name="Sugisawa Y."/>
            <person name="Mise K."/>
            <person name="Xu Z."/>
            <person name="Kuniyasu M."/>
            <person name="Ushijima N."/>
            <person name="Kawano K."/>
            <person name="Kobayashi E."/>
            <person name="Shiratori Y."/>
            <person name="Masuda Y."/>
            <person name="Senoo K."/>
        </authorList>
    </citation>
    <scope>NUCLEOTIDE SEQUENCE [LARGE SCALE GENOMIC DNA]</scope>
    <source>
        <strain evidence="2 3">Red803</strain>
    </source>
</reference>
<sequence length="54" mass="5982">MNTSLTFRKESIQQSSSMSAALNRAVPAPTQGQDPRRPGERWEPSLTTSFTTLD</sequence>
<evidence type="ECO:0000313" key="2">
    <source>
        <dbReference type="EMBL" id="GLH71304.1"/>
    </source>
</evidence>
<evidence type="ECO:0000256" key="1">
    <source>
        <dbReference type="SAM" id="MobiDB-lite"/>
    </source>
</evidence>
<comment type="caution">
    <text evidence="2">The sequence shown here is derived from an EMBL/GenBank/DDBJ whole genome shotgun (WGS) entry which is preliminary data.</text>
</comment>
<organism evidence="2 3">
    <name type="scientific">Geothrix rubra</name>
    <dbReference type="NCBI Taxonomy" id="2927977"/>
    <lineage>
        <taxon>Bacteria</taxon>
        <taxon>Pseudomonadati</taxon>
        <taxon>Acidobacteriota</taxon>
        <taxon>Holophagae</taxon>
        <taxon>Holophagales</taxon>
        <taxon>Holophagaceae</taxon>
        <taxon>Geothrix</taxon>
    </lineage>
</organism>
<feature type="region of interest" description="Disordered" evidence="1">
    <location>
        <begin position="1"/>
        <end position="54"/>
    </location>
</feature>